<dbReference type="PANTHER" id="PTHR12304:SF4">
    <property type="entry name" value="URIDINE NUCLEOSIDASE"/>
    <property type="match status" value="1"/>
</dbReference>
<evidence type="ECO:0000259" key="3">
    <source>
        <dbReference type="Pfam" id="PF01156"/>
    </source>
</evidence>
<dbReference type="InterPro" id="IPR001910">
    <property type="entry name" value="Inosine/uridine_hydrolase_dom"/>
</dbReference>
<evidence type="ECO:0000256" key="2">
    <source>
        <dbReference type="ARBA" id="ARBA00023295"/>
    </source>
</evidence>
<dbReference type="Pfam" id="PF01156">
    <property type="entry name" value="IU_nuc_hydro"/>
    <property type="match status" value="1"/>
</dbReference>
<dbReference type="GO" id="GO:0008477">
    <property type="term" value="F:purine nucleosidase activity"/>
    <property type="evidence" value="ECO:0007669"/>
    <property type="project" value="TreeGrafter"/>
</dbReference>
<evidence type="ECO:0000313" key="5">
    <source>
        <dbReference type="Proteomes" id="UP000577891"/>
    </source>
</evidence>
<feature type="domain" description="Inosine/uridine-preferring nucleoside hydrolase" evidence="3">
    <location>
        <begin position="59"/>
        <end position="381"/>
    </location>
</feature>
<keyword evidence="5" id="KW-1185">Reference proteome</keyword>
<dbReference type="PANTHER" id="PTHR12304">
    <property type="entry name" value="INOSINE-URIDINE PREFERRING NUCLEOSIDE HYDROLASE"/>
    <property type="match status" value="1"/>
</dbReference>
<accession>A0A7W4J1Z7</accession>
<evidence type="ECO:0000313" key="4">
    <source>
        <dbReference type="EMBL" id="MBB2173181.1"/>
    </source>
</evidence>
<protein>
    <recommendedName>
        <fullName evidence="3">Inosine/uridine-preferring nucleoside hydrolase domain-containing protein</fullName>
    </recommendedName>
</protein>
<dbReference type="AlphaFoldDB" id="A0A7W4J1Z7"/>
<dbReference type="InterPro" id="IPR023186">
    <property type="entry name" value="IUNH"/>
</dbReference>
<dbReference type="Gene3D" id="3.90.245.10">
    <property type="entry name" value="Ribonucleoside hydrolase-like"/>
    <property type="match status" value="1"/>
</dbReference>
<organism evidence="4 5">
    <name type="scientific">Gluconacetobacter asukensis</name>
    <dbReference type="NCBI Taxonomy" id="1017181"/>
    <lineage>
        <taxon>Bacteria</taxon>
        <taxon>Pseudomonadati</taxon>
        <taxon>Pseudomonadota</taxon>
        <taxon>Alphaproteobacteria</taxon>
        <taxon>Acetobacterales</taxon>
        <taxon>Acetobacteraceae</taxon>
        <taxon>Gluconacetobacter</taxon>
    </lineage>
</organism>
<comment type="caution">
    <text evidence="4">The sequence shown here is derived from an EMBL/GenBank/DDBJ whole genome shotgun (WGS) entry which is preliminary data.</text>
</comment>
<dbReference type="GO" id="GO:0006152">
    <property type="term" value="P:purine nucleoside catabolic process"/>
    <property type="evidence" value="ECO:0007669"/>
    <property type="project" value="TreeGrafter"/>
</dbReference>
<gene>
    <name evidence="4" type="ORF">HLH35_13805</name>
</gene>
<dbReference type="RefSeq" id="WP_182979688.1">
    <property type="nucleotide sequence ID" value="NZ_BAABGB010000026.1"/>
</dbReference>
<keyword evidence="1" id="KW-0378">Hydrolase</keyword>
<evidence type="ECO:0000256" key="1">
    <source>
        <dbReference type="ARBA" id="ARBA00022801"/>
    </source>
</evidence>
<proteinExistence type="predicted"/>
<name>A0A7W4J1Z7_9PROT</name>
<dbReference type="InterPro" id="IPR036452">
    <property type="entry name" value="Ribo_hydro-like"/>
</dbReference>
<dbReference type="SUPFAM" id="SSF53590">
    <property type="entry name" value="Nucleoside hydrolase"/>
    <property type="match status" value="1"/>
</dbReference>
<dbReference type="Proteomes" id="UP000577891">
    <property type="component" value="Unassembled WGS sequence"/>
</dbReference>
<dbReference type="EMBL" id="JABEQE010000012">
    <property type="protein sequence ID" value="MBB2173181.1"/>
    <property type="molecule type" value="Genomic_DNA"/>
</dbReference>
<dbReference type="GO" id="GO:0005829">
    <property type="term" value="C:cytosol"/>
    <property type="evidence" value="ECO:0007669"/>
    <property type="project" value="TreeGrafter"/>
</dbReference>
<sequence length="391" mass="42653">MKIKVTKDRRGHASVWTQPIRAMFLGLCLFVGLGSGVGEAFGKTPVIFDEDIDNLIGGNADPLTMLLHAENIQILGVTTLSGDGWVRQGTEYALKLLELQGRSSIPVYRGAEFPLVQSPAEFVRDTRIYGGVRTDPWLGAYAAHSPAASTVIAPQGGFAKVREQAVPAAQFIVDAVRAHPHQIVIYCGGPLTNLALAINLAPDIVPLIKEVVFMGTSPELQPRTVNVLLDPEAAARVLHAAWPRLTIFTVDLAEKVRRDIELARAVSAGGNEPIAKLYKKSVVDPYDRGETIKWFRMPDELMAAYLVDPSIITSSRQYFVDVDLSLGLERGASVYWDVTPKGYGGAPWPRGHEGPGMQMAVPAADAQIADVPTDFDVQRFRRLFLALMTRS</sequence>
<reference evidence="4 5" key="1">
    <citation type="submission" date="2020-04" db="EMBL/GenBank/DDBJ databases">
        <title>Description of novel Gluconacetobacter.</title>
        <authorList>
            <person name="Sombolestani A."/>
        </authorList>
    </citation>
    <scope>NUCLEOTIDE SEQUENCE [LARGE SCALE GENOMIC DNA]</scope>
    <source>
        <strain evidence="4 5">LMG 27724</strain>
    </source>
</reference>
<keyword evidence="2" id="KW-0326">Glycosidase</keyword>